<reference evidence="1" key="1">
    <citation type="submission" date="2020-05" db="EMBL/GenBank/DDBJ databases">
        <title>Large-scale comparative analyses of tick genomes elucidate their genetic diversity and vector capacities.</title>
        <authorList>
            <person name="Jia N."/>
            <person name="Wang J."/>
            <person name="Shi W."/>
            <person name="Du L."/>
            <person name="Sun Y."/>
            <person name="Zhan W."/>
            <person name="Jiang J."/>
            <person name="Wang Q."/>
            <person name="Zhang B."/>
            <person name="Ji P."/>
            <person name="Sakyi L.B."/>
            <person name="Cui X."/>
            <person name="Yuan T."/>
            <person name="Jiang B."/>
            <person name="Yang W."/>
            <person name="Lam T.T.-Y."/>
            <person name="Chang Q."/>
            <person name="Ding S."/>
            <person name="Wang X."/>
            <person name="Zhu J."/>
            <person name="Ruan X."/>
            <person name="Zhao L."/>
            <person name="Wei J."/>
            <person name="Que T."/>
            <person name="Du C."/>
            <person name="Cheng J."/>
            <person name="Dai P."/>
            <person name="Han X."/>
            <person name="Huang E."/>
            <person name="Gao Y."/>
            <person name="Liu J."/>
            <person name="Shao H."/>
            <person name="Ye R."/>
            <person name="Li L."/>
            <person name="Wei W."/>
            <person name="Wang X."/>
            <person name="Wang C."/>
            <person name="Yang T."/>
            <person name="Huo Q."/>
            <person name="Li W."/>
            <person name="Guo W."/>
            <person name="Chen H."/>
            <person name="Zhou L."/>
            <person name="Ni X."/>
            <person name="Tian J."/>
            <person name="Zhou Y."/>
            <person name="Sheng Y."/>
            <person name="Liu T."/>
            <person name="Pan Y."/>
            <person name="Xia L."/>
            <person name="Li J."/>
            <person name="Zhao F."/>
            <person name="Cao W."/>
        </authorList>
    </citation>
    <scope>NUCLEOTIDE SEQUENCE</scope>
    <source>
        <strain evidence="1">Dsil-2018</strain>
    </source>
</reference>
<gene>
    <name evidence="1" type="ORF">HPB49_014872</name>
</gene>
<dbReference type="EMBL" id="CM023478">
    <property type="protein sequence ID" value="KAH7933648.1"/>
    <property type="molecule type" value="Genomic_DNA"/>
</dbReference>
<dbReference type="Proteomes" id="UP000821865">
    <property type="component" value="Chromosome 9"/>
</dbReference>
<accession>A0ACB8C486</accession>
<name>A0ACB8C486_DERSI</name>
<keyword evidence="2" id="KW-1185">Reference proteome</keyword>
<organism evidence="1 2">
    <name type="scientific">Dermacentor silvarum</name>
    <name type="common">Tick</name>
    <dbReference type="NCBI Taxonomy" id="543639"/>
    <lineage>
        <taxon>Eukaryota</taxon>
        <taxon>Metazoa</taxon>
        <taxon>Ecdysozoa</taxon>
        <taxon>Arthropoda</taxon>
        <taxon>Chelicerata</taxon>
        <taxon>Arachnida</taxon>
        <taxon>Acari</taxon>
        <taxon>Parasitiformes</taxon>
        <taxon>Ixodida</taxon>
        <taxon>Ixodoidea</taxon>
        <taxon>Ixodidae</taxon>
        <taxon>Rhipicephalinae</taxon>
        <taxon>Dermacentor</taxon>
    </lineage>
</organism>
<sequence>MNTRRNTDARTVSAAELKLPPFWPTDPRALVHSTDLTRYHHIVSSLPPATTSEVHDLPLTQPAENAHQTLKEMITRRLTPFEPEWLRQLLNDMDLDLGTQSQLLNSATCSNSGKPYRYQQHVRYFFSVCPTTSAGSRRVDPIADTIMAAANPSASIANV</sequence>
<evidence type="ECO:0000313" key="2">
    <source>
        <dbReference type="Proteomes" id="UP000821865"/>
    </source>
</evidence>
<evidence type="ECO:0000313" key="1">
    <source>
        <dbReference type="EMBL" id="KAH7933648.1"/>
    </source>
</evidence>
<comment type="caution">
    <text evidence="1">The sequence shown here is derived from an EMBL/GenBank/DDBJ whole genome shotgun (WGS) entry which is preliminary data.</text>
</comment>
<proteinExistence type="predicted"/>
<protein>
    <submittedName>
        <fullName evidence="1">Uncharacterized protein</fullName>
    </submittedName>
</protein>